<dbReference type="AlphaFoldDB" id="A0A382FMN9"/>
<dbReference type="SUPFAM" id="SSF56954">
    <property type="entry name" value="Outer membrane efflux proteins (OEP)"/>
    <property type="match status" value="1"/>
</dbReference>
<protein>
    <submittedName>
        <fullName evidence="7">Uncharacterized protein</fullName>
    </submittedName>
</protein>
<dbReference type="InterPro" id="IPR010130">
    <property type="entry name" value="T1SS_OMP_TolC"/>
</dbReference>
<organism evidence="7">
    <name type="scientific">marine metagenome</name>
    <dbReference type="NCBI Taxonomy" id="408172"/>
    <lineage>
        <taxon>unclassified sequences</taxon>
        <taxon>metagenomes</taxon>
        <taxon>ecological metagenomes</taxon>
    </lineage>
</organism>
<name>A0A382FMN9_9ZZZZ</name>
<dbReference type="InterPro" id="IPR051906">
    <property type="entry name" value="TolC-like"/>
</dbReference>
<accession>A0A382FMN9</accession>
<dbReference type="InterPro" id="IPR003423">
    <property type="entry name" value="OMP_efflux"/>
</dbReference>
<dbReference type="GO" id="GO:0015288">
    <property type="term" value="F:porin activity"/>
    <property type="evidence" value="ECO:0007669"/>
    <property type="project" value="TreeGrafter"/>
</dbReference>
<dbReference type="EMBL" id="UINC01050475">
    <property type="protein sequence ID" value="SVB63473.1"/>
    <property type="molecule type" value="Genomic_DNA"/>
</dbReference>
<keyword evidence="4" id="KW-0812">Transmembrane</keyword>
<evidence type="ECO:0000256" key="1">
    <source>
        <dbReference type="ARBA" id="ARBA00004442"/>
    </source>
</evidence>
<evidence type="ECO:0000313" key="7">
    <source>
        <dbReference type="EMBL" id="SVB63473.1"/>
    </source>
</evidence>
<dbReference type="GO" id="GO:1990281">
    <property type="term" value="C:efflux pump complex"/>
    <property type="evidence" value="ECO:0007669"/>
    <property type="project" value="TreeGrafter"/>
</dbReference>
<evidence type="ECO:0000256" key="4">
    <source>
        <dbReference type="ARBA" id="ARBA00022692"/>
    </source>
</evidence>
<dbReference type="NCBIfam" id="TIGR01844">
    <property type="entry name" value="type_I_sec_TolC"/>
    <property type="match status" value="1"/>
</dbReference>
<keyword evidence="2" id="KW-0813">Transport</keyword>
<evidence type="ECO:0000256" key="3">
    <source>
        <dbReference type="ARBA" id="ARBA00022452"/>
    </source>
</evidence>
<dbReference type="GO" id="GO:0015562">
    <property type="term" value="F:efflux transmembrane transporter activity"/>
    <property type="evidence" value="ECO:0007669"/>
    <property type="project" value="InterPro"/>
</dbReference>
<gene>
    <name evidence="7" type="ORF">METZ01_LOCUS216327</name>
</gene>
<proteinExistence type="predicted"/>
<dbReference type="Gene3D" id="1.20.1600.10">
    <property type="entry name" value="Outer membrane efflux proteins (OEP)"/>
    <property type="match status" value="1"/>
</dbReference>
<dbReference type="Pfam" id="PF02321">
    <property type="entry name" value="OEP"/>
    <property type="match status" value="2"/>
</dbReference>
<reference evidence="7" key="1">
    <citation type="submission" date="2018-05" db="EMBL/GenBank/DDBJ databases">
        <authorList>
            <person name="Lanie J.A."/>
            <person name="Ng W.-L."/>
            <person name="Kazmierczak K.M."/>
            <person name="Andrzejewski T.M."/>
            <person name="Davidsen T.M."/>
            <person name="Wayne K.J."/>
            <person name="Tettelin H."/>
            <person name="Glass J.I."/>
            <person name="Rusch D."/>
            <person name="Podicherti R."/>
            <person name="Tsui H.-C.T."/>
            <person name="Winkler M.E."/>
        </authorList>
    </citation>
    <scope>NUCLEOTIDE SEQUENCE</scope>
</reference>
<keyword evidence="5" id="KW-0472">Membrane</keyword>
<feature type="non-terminal residue" evidence="7">
    <location>
        <position position="1"/>
    </location>
</feature>
<keyword evidence="6" id="KW-0998">Cell outer membrane</keyword>
<evidence type="ECO:0000256" key="5">
    <source>
        <dbReference type="ARBA" id="ARBA00023136"/>
    </source>
</evidence>
<dbReference type="PANTHER" id="PTHR30026:SF20">
    <property type="entry name" value="OUTER MEMBRANE PROTEIN TOLC"/>
    <property type="match status" value="1"/>
</dbReference>
<comment type="subcellular location">
    <subcellularLocation>
        <location evidence="1">Cell outer membrane</location>
    </subcellularLocation>
</comment>
<dbReference type="GO" id="GO:0009279">
    <property type="term" value="C:cell outer membrane"/>
    <property type="evidence" value="ECO:0007669"/>
    <property type="project" value="UniProtKB-SubCell"/>
</dbReference>
<evidence type="ECO:0000256" key="6">
    <source>
        <dbReference type="ARBA" id="ARBA00023237"/>
    </source>
</evidence>
<evidence type="ECO:0000256" key="2">
    <source>
        <dbReference type="ARBA" id="ARBA00022448"/>
    </source>
</evidence>
<keyword evidence="3" id="KW-1134">Transmembrane beta strand</keyword>
<sequence length="363" mass="40272">RRDSSDWSVALTQTLYNRGQFIALRQADKQVARAEVGYQLAKQDLLLRVSEAYFNVLAAEDTVASEQAAREAIRRQLEQAEQRFEVGLIAITDVQEAQAGFDQAVAAEISAQRLLATSREFLREIIGSHVTDLAGPKEDFPLISPNPADQEAWVRTALDQNLTLISSRIGTEIAQDSIEIERSTRLPTLRLSGNFGESQSESTRINNLASGLSPRTFSESGSEGYSFNLSFSVPIYSGGFNASRIQQSVYQHRAALEGLERTARQTERLTRDAYLGVLSEISRVRALRQAVESSETALRATEAGFEVGTRTTVDVLASQNNLRRAQTNFARSRYDYALEVLNLKYAAGSLAVQDLELVNEWLE</sequence>
<dbReference type="PANTHER" id="PTHR30026">
    <property type="entry name" value="OUTER MEMBRANE PROTEIN TOLC"/>
    <property type="match status" value="1"/>
</dbReference>